<gene>
    <name evidence="1 3" type="ORF">BDZ99DRAFT_477923</name>
</gene>
<sequence length="107" mass="11621">MSPALRIRCQLIITTPLICLIYSPLGSRCFASRTSHDAYTHTPVALHDPSTLSAHYHAQIVGGTIKRPPQQQIKRPRCLRVALPQGLLTSSSLVTLGSEDHSLGPTP</sequence>
<dbReference type="EMBL" id="MU003703">
    <property type="protein sequence ID" value="KAF2808411.1"/>
    <property type="molecule type" value="Genomic_DNA"/>
</dbReference>
<dbReference type="GeneID" id="54463033"/>
<name>A0A6A6YHY9_9PEZI</name>
<dbReference type="AlphaFoldDB" id="A0A6A6YHY9"/>
<evidence type="ECO:0000313" key="1">
    <source>
        <dbReference type="EMBL" id="KAF2808411.1"/>
    </source>
</evidence>
<protein>
    <submittedName>
        <fullName evidence="1 3">Uncharacterized protein</fullName>
    </submittedName>
</protein>
<keyword evidence="2" id="KW-1185">Reference proteome</keyword>
<accession>A0A6A6YHY9</accession>
<dbReference type="RefSeq" id="XP_033575375.1">
    <property type="nucleotide sequence ID" value="XM_033722140.1"/>
</dbReference>
<reference evidence="3" key="2">
    <citation type="submission" date="2020-04" db="EMBL/GenBank/DDBJ databases">
        <authorList>
            <consortium name="NCBI Genome Project"/>
        </authorList>
    </citation>
    <scope>NUCLEOTIDE SEQUENCE</scope>
    <source>
        <strain evidence="3">CBS 304.34</strain>
    </source>
</reference>
<reference evidence="1 3" key="1">
    <citation type="journal article" date="2020" name="Stud. Mycol.">
        <title>101 Dothideomycetes genomes: a test case for predicting lifestyles and emergence of pathogens.</title>
        <authorList>
            <person name="Haridas S."/>
            <person name="Albert R."/>
            <person name="Binder M."/>
            <person name="Bloem J."/>
            <person name="Labutti K."/>
            <person name="Salamov A."/>
            <person name="Andreopoulos B."/>
            <person name="Baker S."/>
            <person name="Barry K."/>
            <person name="Bills G."/>
            <person name="Bluhm B."/>
            <person name="Cannon C."/>
            <person name="Castanera R."/>
            <person name="Culley D."/>
            <person name="Daum C."/>
            <person name="Ezra D."/>
            <person name="Gonzalez J."/>
            <person name="Henrissat B."/>
            <person name="Kuo A."/>
            <person name="Liang C."/>
            <person name="Lipzen A."/>
            <person name="Lutzoni F."/>
            <person name="Magnuson J."/>
            <person name="Mondo S."/>
            <person name="Nolan M."/>
            <person name="Ohm R."/>
            <person name="Pangilinan J."/>
            <person name="Park H.-J."/>
            <person name="Ramirez L."/>
            <person name="Alfaro M."/>
            <person name="Sun H."/>
            <person name="Tritt A."/>
            <person name="Yoshinaga Y."/>
            <person name="Zwiers L.-H."/>
            <person name="Turgeon B."/>
            <person name="Goodwin S."/>
            <person name="Spatafora J."/>
            <person name="Crous P."/>
            <person name="Grigoriev I."/>
        </authorList>
    </citation>
    <scope>NUCLEOTIDE SEQUENCE</scope>
    <source>
        <strain evidence="1 3">CBS 304.34</strain>
    </source>
</reference>
<reference evidence="3" key="3">
    <citation type="submission" date="2025-04" db="UniProtKB">
        <authorList>
            <consortium name="RefSeq"/>
        </authorList>
    </citation>
    <scope>IDENTIFICATION</scope>
    <source>
        <strain evidence="3">CBS 304.34</strain>
    </source>
</reference>
<evidence type="ECO:0000313" key="3">
    <source>
        <dbReference type="RefSeq" id="XP_033575375.1"/>
    </source>
</evidence>
<evidence type="ECO:0000313" key="2">
    <source>
        <dbReference type="Proteomes" id="UP000504636"/>
    </source>
</evidence>
<dbReference type="Proteomes" id="UP000504636">
    <property type="component" value="Unplaced"/>
</dbReference>
<proteinExistence type="predicted"/>
<organism evidence="1">
    <name type="scientific">Mytilinidion resinicola</name>
    <dbReference type="NCBI Taxonomy" id="574789"/>
    <lineage>
        <taxon>Eukaryota</taxon>
        <taxon>Fungi</taxon>
        <taxon>Dikarya</taxon>
        <taxon>Ascomycota</taxon>
        <taxon>Pezizomycotina</taxon>
        <taxon>Dothideomycetes</taxon>
        <taxon>Pleosporomycetidae</taxon>
        <taxon>Mytilinidiales</taxon>
        <taxon>Mytilinidiaceae</taxon>
        <taxon>Mytilinidion</taxon>
    </lineage>
</organism>